<evidence type="ECO:0000313" key="9">
    <source>
        <dbReference type="Proteomes" id="UP000076154"/>
    </source>
</evidence>
<keyword evidence="4" id="KW-0040">ANK repeat</keyword>
<organism evidence="8 9">
    <name type="scientific">Hypsizygus marmoreus</name>
    <name type="common">White beech mushroom</name>
    <name type="synonym">Agaricus marmoreus</name>
    <dbReference type="NCBI Taxonomy" id="39966"/>
    <lineage>
        <taxon>Eukaryota</taxon>
        <taxon>Fungi</taxon>
        <taxon>Dikarya</taxon>
        <taxon>Basidiomycota</taxon>
        <taxon>Agaricomycotina</taxon>
        <taxon>Agaricomycetes</taxon>
        <taxon>Agaricomycetidae</taxon>
        <taxon>Agaricales</taxon>
        <taxon>Tricholomatineae</taxon>
        <taxon>Lyophyllaceae</taxon>
        <taxon>Hypsizygus</taxon>
    </lineage>
</organism>
<comment type="subcellular location">
    <subcellularLocation>
        <location evidence="1">Nucleus</location>
    </subcellularLocation>
</comment>
<evidence type="ECO:0000256" key="4">
    <source>
        <dbReference type="ARBA" id="ARBA00023043"/>
    </source>
</evidence>
<dbReference type="STRING" id="39966.A0A369JY01"/>
<feature type="compositionally biased region" description="Basic residues" evidence="7">
    <location>
        <begin position="1"/>
        <end position="12"/>
    </location>
</feature>
<dbReference type="PANTHER" id="PTHR15263">
    <property type="entry name" value="I-KAPPA-B-LIKE PROTEIN IKBL"/>
    <property type="match status" value="1"/>
</dbReference>
<feature type="region of interest" description="Disordered" evidence="7">
    <location>
        <begin position="307"/>
        <end position="403"/>
    </location>
</feature>
<sequence length="497" mass="57077">MPTATHAHRPAHVLRSQTIFPPHSPSRPMPTRSATYPSEKSEAPWQHMAHTYTWVIGQEFLAHDKRDRKTEQWILEQQIFLAADSGERRSARRLGSQRKMWEEMVYSYEIEAERWMRHEEDTRRRAAEREREKTRLIQEELRRVEARIRYKREAERRKIAEEKARIYEELRERERRNQVKADKMMMDAWNDYEKRWSDLPTSSESLAFASIPWPVVSPPLQAEDLTKMAISSFLYSPLHSQSQTRKDRIRSAQLRWHPDRFQRVLGKVKEEEKAQVEEGVGIVARCLNDMMARETAIARQNWPYALDSATKPPTTKAPSEPSPFSPEPSHPTPNHSEYPTSPELTIEDSQPSDIKTESSDPEEKPSSDPPSDAEGEHSHDAGSGGAFNPVTGEINWDCPCLGEEEPKGINCVEKFKSMQTCFREHPEVYGDEIMDDEEDEEPAPAPAEGALLASDSSDKLEGQSDSHDLSPPPEPEKTKLKKQPRLPQEESSPSVTP</sequence>
<evidence type="ECO:0000256" key="6">
    <source>
        <dbReference type="SAM" id="Coils"/>
    </source>
</evidence>
<evidence type="ECO:0000256" key="3">
    <source>
        <dbReference type="ARBA" id="ARBA00022737"/>
    </source>
</evidence>
<keyword evidence="3" id="KW-0677">Repeat</keyword>
<protein>
    <submittedName>
        <fullName evidence="8">Mitochondrial intermembrane space import and assembly protein 40</fullName>
    </submittedName>
</protein>
<dbReference type="AlphaFoldDB" id="A0A369JY01"/>
<feature type="compositionally biased region" description="Basic and acidic residues" evidence="7">
    <location>
        <begin position="456"/>
        <end position="478"/>
    </location>
</feature>
<proteinExistence type="predicted"/>
<gene>
    <name evidence="8" type="primary">MIA40</name>
    <name evidence="8" type="ORF">Hypma_007840</name>
</gene>
<name>A0A369JY01_HYPMA</name>
<evidence type="ECO:0000256" key="2">
    <source>
        <dbReference type="ARBA" id="ARBA00022553"/>
    </source>
</evidence>
<dbReference type="InParanoid" id="A0A369JY01"/>
<evidence type="ECO:0000256" key="5">
    <source>
        <dbReference type="ARBA" id="ARBA00023242"/>
    </source>
</evidence>
<dbReference type="Proteomes" id="UP000076154">
    <property type="component" value="Unassembled WGS sequence"/>
</dbReference>
<accession>A0A369JY01</accession>
<feature type="compositionally biased region" description="Polar residues" evidence="7">
    <location>
        <begin position="334"/>
        <end position="353"/>
    </location>
</feature>
<keyword evidence="2" id="KW-0597">Phosphoprotein</keyword>
<dbReference type="OrthoDB" id="412109at2759"/>
<dbReference type="GO" id="GO:0043124">
    <property type="term" value="P:negative regulation of canonical NF-kappaB signal transduction"/>
    <property type="evidence" value="ECO:0007669"/>
    <property type="project" value="InterPro"/>
</dbReference>
<dbReference type="EMBL" id="LUEZ02000041">
    <property type="protein sequence ID" value="RDB25417.1"/>
    <property type="molecule type" value="Genomic_DNA"/>
</dbReference>
<dbReference type="InterPro" id="IPR038753">
    <property type="entry name" value="NFKBIL1"/>
</dbReference>
<keyword evidence="5" id="KW-0539">Nucleus</keyword>
<feature type="region of interest" description="Disordered" evidence="7">
    <location>
        <begin position="1"/>
        <end position="42"/>
    </location>
</feature>
<feature type="compositionally biased region" description="Basic and acidic residues" evidence="7">
    <location>
        <begin position="354"/>
        <end position="366"/>
    </location>
</feature>
<dbReference type="PANTHER" id="PTHR15263:SF1">
    <property type="entry name" value="NF-KAPPA-B INHIBITOR-LIKE PROTEIN 1"/>
    <property type="match status" value="1"/>
</dbReference>
<reference evidence="8" key="1">
    <citation type="submission" date="2018-04" db="EMBL/GenBank/DDBJ databases">
        <title>Whole genome sequencing of Hypsizygus marmoreus.</title>
        <authorList>
            <person name="Choi I.-G."/>
            <person name="Min B."/>
            <person name="Kim J.-G."/>
            <person name="Kim S."/>
            <person name="Oh Y.-L."/>
            <person name="Kong W.-S."/>
            <person name="Park H."/>
            <person name="Jeong J."/>
            <person name="Song E.-S."/>
        </authorList>
    </citation>
    <scope>NUCLEOTIDE SEQUENCE [LARGE SCALE GENOMIC DNA]</scope>
    <source>
        <strain evidence="8">51987-8</strain>
    </source>
</reference>
<feature type="compositionally biased region" description="Pro residues" evidence="7">
    <location>
        <begin position="320"/>
        <end position="331"/>
    </location>
</feature>
<evidence type="ECO:0000256" key="7">
    <source>
        <dbReference type="SAM" id="MobiDB-lite"/>
    </source>
</evidence>
<feature type="region of interest" description="Disordered" evidence="7">
    <location>
        <begin position="428"/>
        <end position="497"/>
    </location>
</feature>
<evidence type="ECO:0000313" key="8">
    <source>
        <dbReference type="EMBL" id="RDB25417.1"/>
    </source>
</evidence>
<feature type="compositionally biased region" description="Acidic residues" evidence="7">
    <location>
        <begin position="429"/>
        <end position="442"/>
    </location>
</feature>
<feature type="coiled-coil region" evidence="6">
    <location>
        <begin position="127"/>
        <end position="177"/>
    </location>
</feature>
<comment type="caution">
    <text evidence="8">The sequence shown here is derived from an EMBL/GenBank/DDBJ whole genome shotgun (WGS) entry which is preliminary data.</text>
</comment>
<keyword evidence="9" id="KW-1185">Reference proteome</keyword>
<dbReference type="GO" id="GO:0005634">
    <property type="term" value="C:nucleus"/>
    <property type="evidence" value="ECO:0007669"/>
    <property type="project" value="UniProtKB-SubCell"/>
</dbReference>
<evidence type="ECO:0000256" key="1">
    <source>
        <dbReference type="ARBA" id="ARBA00004123"/>
    </source>
</evidence>
<dbReference type="Gene3D" id="1.10.287.2900">
    <property type="match status" value="1"/>
</dbReference>
<keyword evidence="6" id="KW-0175">Coiled coil</keyword>